<proteinExistence type="inferred from homology"/>
<dbReference type="Gene3D" id="3.40.50.1820">
    <property type="entry name" value="alpha/beta hydrolase"/>
    <property type="match status" value="1"/>
</dbReference>
<keyword evidence="6" id="KW-0732">Signal</keyword>
<evidence type="ECO:0000256" key="6">
    <source>
        <dbReference type="RuleBase" id="RU361235"/>
    </source>
</evidence>
<feature type="signal peptide" evidence="6">
    <location>
        <begin position="1"/>
        <end position="19"/>
    </location>
</feature>
<dbReference type="GO" id="GO:0052689">
    <property type="term" value="F:carboxylic ester hydrolase activity"/>
    <property type="evidence" value="ECO:0007669"/>
    <property type="project" value="UniProtKB-KW"/>
</dbReference>
<accession>A0A9P0KKZ9</accession>
<comment type="similarity">
    <text evidence="1 6">Belongs to the type-B carboxylesterase/lipase family.</text>
</comment>
<feature type="domain" description="Carboxylesterase type B" evidence="7">
    <location>
        <begin position="23"/>
        <end position="538"/>
    </location>
</feature>
<keyword evidence="5" id="KW-0325">Glycoprotein</keyword>
<name>A0A9P0KKZ9_ACAOB</name>
<evidence type="ECO:0000256" key="1">
    <source>
        <dbReference type="ARBA" id="ARBA00005964"/>
    </source>
</evidence>
<dbReference type="InterPro" id="IPR019819">
    <property type="entry name" value="Carboxylesterase_B_CS"/>
</dbReference>
<evidence type="ECO:0000256" key="5">
    <source>
        <dbReference type="ARBA" id="ARBA00023180"/>
    </source>
</evidence>
<evidence type="ECO:0000313" key="8">
    <source>
        <dbReference type="EMBL" id="CAH1975192.1"/>
    </source>
</evidence>
<keyword evidence="4" id="KW-1015">Disulfide bond</keyword>
<reference evidence="8" key="1">
    <citation type="submission" date="2022-03" db="EMBL/GenBank/DDBJ databases">
        <authorList>
            <person name="Sayadi A."/>
        </authorList>
    </citation>
    <scope>NUCLEOTIDE SEQUENCE</scope>
</reference>
<dbReference type="PROSITE" id="PS00122">
    <property type="entry name" value="CARBOXYLESTERASE_B_1"/>
    <property type="match status" value="1"/>
</dbReference>
<keyword evidence="2" id="KW-0719">Serine esterase</keyword>
<dbReference type="OrthoDB" id="19653at2759"/>
<dbReference type="Proteomes" id="UP001152888">
    <property type="component" value="Unassembled WGS sequence"/>
</dbReference>
<dbReference type="SUPFAM" id="SSF53474">
    <property type="entry name" value="alpha/beta-Hydrolases"/>
    <property type="match status" value="1"/>
</dbReference>
<dbReference type="PANTHER" id="PTHR43142">
    <property type="entry name" value="CARBOXYLIC ESTER HYDROLASE"/>
    <property type="match status" value="1"/>
</dbReference>
<dbReference type="Pfam" id="PF00135">
    <property type="entry name" value="COesterase"/>
    <property type="match status" value="1"/>
</dbReference>
<organism evidence="8 9">
    <name type="scientific">Acanthoscelides obtectus</name>
    <name type="common">Bean weevil</name>
    <name type="synonym">Bruchus obtectus</name>
    <dbReference type="NCBI Taxonomy" id="200917"/>
    <lineage>
        <taxon>Eukaryota</taxon>
        <taxon>Metazoa</taxon>
        <taxon>Ecdysozoa</taxon>
        <taxon>Arthropoda</taxon>
        <taxon>Hexapoda</taxon>
        <taxon>Insecta</taxon>
        <taxon>Pterygota</taxon>
        <taxon>Neoptera</taxon>
        <taxon>Endopterygota</taxon>
        <taxon>Coleoptera</taxon>
        <taxon>Polyphaga</taxon>
        <taxon>Cucujiformia</taxon>
        <taxon>Chrysomeloidea</taxon>
        <taxon>Chrysomelidae</taxon>
        <taxon>Bruchinae</taxon>
        <taxon>Bruchini</taxon>
        <taxon>Acanthoscelides</taxon>
    </lineage>
</organism>
<evidence type="ECO:0000313" key="9">
    <source>
        <dbReference type="Proteomes" id="UP001152888"/>
    </source>
</evidence>
<evidence type="ECO:0000256" key="2">
    <source>
        <dbReference type="ARBA" id="ARBA00022487"/>
    </source>
</evidence>
<evidence type="ECO:0000259" key="7">
    <source>
        <dbReference type="Pfam" id="PF00135"/>
    </source>
</evidence>
<dbReference type="EC" id="3.1.1.-" evidence="6"/>
<feature type="chain" id="PRO_5040545820" description="Carboxylic ester hydrolase" evidence="6">
    <location>
        <begin position="20"/>
        <end position="554"/>
    </location>
</feature>
<dbReference type="InterPro" id="IPR002018">
    <property type="entry name" value="CarbesteraseB"/>
</dbReference>
<comment type="caution">
    <text evidence="8">The sequence shown here is derived from an EMBL/GenBank/DDBJ whole genome shotgun (WGS) entry which is preliminary data.</text>
</comment>
<keyword evidence="3 6" id="KW-0378">Hydrolase</keyword>
<evidence type="ECO:0000256" key="3">
    <source>
        <dbReference type="ARBA" id="ARBA00022801"/>
    </source>
</evidence>
<dbReference type="PROSITE" id="PS00941">
    <property type="entry name" value="CARBOXYLESTERASE_B_2"/>
    <property type="match status" value="1"/>
</dbReference>
<dbReference type="PANTHER" id="PTHR43142:SF1">
    <property type="entry name" value="CARBOXYLIC ESTER HYDROLASE"/>
    <property type="match status" value="1"/>
</dbReference>
<gene>
    <name evidence="8" type="ORF">ACAOBT_LOCUS11491</name>
</gene>
<dbReference type="EMBL" id="CAKOFQ010006833">
    <property type="protein sequence ID" value="CAH1975192.1"/>
    <property type="molecule type" value="Genomic_DNA"/>
</dbReference>
<protein>
    <recommendedName>
        <fullName evidence="6">Carboxylic ester hydrolase</fullName>
        <ecNumber evidence="6">3.1.1.-</ecNumber>
    </recommendedName>
</protein>
<dbReference type="AlphaFoldDB" id="A0A9P0KKZ9"/>
<sequence length="554" mass="61581">MFFIHIPWVLLLGLSVVQCQNNNPTVTLSNGKIKGLSQKTAYKGNPYYSFRRIPYAEPPVGNRRFEPPTAKSKWNGTLDATKEGSQCVQSINPVLGSEDCLFINVYTPSLKQDNIPVVVFIHGGGFSGGNSSYAAQPPDLFLDENVVFVMFNYRLGIFGFLSTEDLVAPGNNGLKDQVLALKWVQNNIHNFGGNPNAVTIFGQSAGAASVSYLMQSPSAKGLFKAAIMDSGTSLCLWALDRRARRTAVTIGRNLFLNHSTSASLVNALKKVKYTKLQDIATVTSNLITLENPLAGLTFGPVIEPYHDGAFFFNKSEDLLRTGAFHRVPVLLGVNSNEAVAASGIPSILKLFFVKYDLNVELIAPADLTNDTSKRKEAAKEIRYHFLGNSTLVADDTMGLSKFISSDQFNRPIIRTALDMRKFVNVYFYEFSYEGFLGRKTEAVVPEPGAGVGHAGELGYLFTQPAIKDVPENDRLIQREMVKMWTNFVKYNNPTPIKTNLFQNVTWFPAVGFFDNMLYLDINLNMTMALNPFDEDMKFYHSIYQKYGTGSYDTY</sequence>
<keyword evidence="9" id="KW-1185">Reference proteome</keyword>
<dbReference type="InterPro" id="IPR029058">
    <property type="entry name" value="AB_hydrolase_fold"/>
</dbReference>
<dbReference type="InterPro" id="IPR019826">
    <property type="entry name" value="Carboxylesterase_B_AS"/>
</dbReference>
<evidence type="ECO:0000256" key="4">
    <source>
        <dbReference type="ARBA" id="ARBA00023157"/>
    </source>
</evidence>